<dbReference type="RefSeq" id="WP_129346874.1">
    <property type="nucleotide sequence ID" value="NZ_CP012670.1"/>
</dbReference>
<dbReference type="PANTHER" id="PTHR42732">
    <property type="entry name" value="BETA-GALACTOSIDASE"/>
    <property type="match status" value="1"/>
</dbReference>
<reference evidence="3 4" key="1">
    <citation type="submission" date="2015-09" db="EMBL/GenBank/DDBJ databases">
        <title>Sorangium comparison.</title>
        <authorList>
            <person name="Zaburannyi N."/>
            <person name="Bunk B."/>
            <person name="Overmann J."/>
            <person name="Mueller R."/>
        </authorList>
    </citation>
    <scope>NUCLEOTIDE SEQUENCE [LARGE SCALE GENOMIC DNA]</scope>
    <source>
        <strain evidence="3 4">So ceGT47</strain>
    </source>
</reference>
<dbReference type="InterPro" id="IPR006103">
    <property type="entry name" value="Glyco_hydro_2_cat"/>
</dbReference>
<feature type="region of interest" description="Disordered" evidence="1">
    <location>
        <begin position="59"/>
        <end position="143"/>
    </location>
</feature>
<dbReference type="PANTHER" id="PTHR42732:SF1">
    <property type="entry name" value="BETA-MANNOSIDASE"/>
    <property type="match status" value="1"/>
</dbReference>
<evidence type="ECO:0000256" key="1">
    <source>
        <dbReference type="SAM" id="MobiDB-lite"/>
    </source>
</evidence>
<accession>A0A4P2PY31</accession>
<dbReference type="OrthoDB" id="1205943at2"/>
<dbReference type="InterPro" id="IPR017853">
    <property type="entry name" value="GH"/>
</dbReference>
<dbReference type="InterPro" id="IPR051913">
    <property type="entry name" value="GH2_Domain-Containing"/>
</dbReference>
<dbReference type="GO" id="GO:0005975">
    <property type="term" value="P:carbohydrate metabolic process"/>
    <property type="evidence" value="ECO:0007669"/>
    <property type="project" value="InterPro"/>
</dbReference>
<evidence type="ECO:0000313" key="4">
    <source>
        <dbReference type="Proteomes" id="UP000295781"/>
    </source>
</evidence>
<proteinExistence type="predicted"/>
<dbReference type="EMBL" id="CP012670">
    <property type="protein sequence ID" value="AUX21571.1"/>
    <property type="molecule type" value="Genomic_DNA"/>
</dbReference>
<evidence type="ECO:0000259" key="2">
    <source>
        <dbReference type="Pfam" id="PF02836"/>
    </source>
</evidence>
<protein>
    <recommendedName>
        <fullName evidence="2">Glycoside hydrolase family 2 catalytic domain-containing protein</fullName>
    </recommendedName>
</protein>
<gene>
    <name evidence="3" type="ORF">SOCEGT47_020570</name>
</gene>
<dbReference type="Gene3D" id="3.20.20.80">
    <property type="entry name" value="Glycosidases"/>
    <property type="match status" value="1"/>
</dbReference>
<name>A0A4P2PY31_SORCE</name>
<dbReference type="Proteomes" id="UP000295781">
    <property type="component" value="Chromosome"/>
</dbReference>
<dbReference type="SUPFAM" id="SSF51445">
    <property type="entry name" value="(Trans)glycosidases"/>
    <property type="match status" value="1"/>
</dbReference>
<dbReference type="AlphaFoldDB" id="A0A4P2PY31"/>
<sequence length="451" mass="44758">MDNVENTAGGPASRASGAGISPAPAHVVNPRLRLARALGALAVSAVLCAALPGCGSASPDASGAGAGGAAASAGPGGAGGASTAGAGGDEGSAGGATGGPGGASTAGAGGDEGSAGGATGGSGGAGGAPDDGQGGEGPGAPGVAIAGRQIRVDGAPFHIQGVCWNPVPRGATHPAGLDYAGAASRDIPLMAAAGINAVRTYEPLTDRGVLDALHAAGIRVLNTVYPYGGNSVASAAEHVAALKDHPAILMWVIGNEWNYNGLYVDLPHAEALARLNEVAAAIRAVDTTHPISTIYGELPSAETLAAMPDIDVWGVNVYRGLGFGSLFEDWAARSSKPFYVSEYGADAWNATRGAEDLESQALAVATLTELILDNGSARSERGACAGGTVFEWADEWWKDGGGSPDAHDVGGIAPGGGPHPDQTFNEEWWGIVDIDRAPRPAYHELARIFGR</sequence>
<feature type="compositionally biased region" description="Low complexity" evidence="1">
    <location>
        <begin position="8"/>
        <end position="22"/>
    </location>
</feature>
<feature type="region of interest" description="Disordered" evidence="1">
    <location>
        <begin position="1"/>
        <end position="22"/>
    </location>
</feature>
<feature type="domain" description="Glycoside hydrolase family 2 catalytic" evidence="2">
    <location>
        <begin position="233"/>
        <end position="351"/>
    </location>
</feature>
<organism evidence="3 4">
    <name type="scientific">Sorangium cellulosum</name>
    <name type="common">Polyangium cellulosum</name>
    <dbReference type="NCBI Taxonomy" id="56"/>
    <lineage>
        <taxon>Bacteria</taxon>
        <taxon>Pseudomonadati</taxon>
        <taxon>Myxococcota</taxon>
        <taxon>Polyangia</taxon>
        <taxon>Polyangiales</taxon>
        <taxon>Polyangiaceae</taxon>
        <taxon>Sorangium</taxon>
    </lineage>
</organism>
<feature type="compositionally biased region" description="Gly residues" evidence="1">
    <location>
        <begin position="64"/>
        <end position="140"/>
    </location>
</feature>
<evidence type="ECO:0000313" key="3">
    <source>
        <dbReference type="EMBL" id="AUX21571.1"/>
    </source>
</evidence>
<dbReference type="GO" id="GO:0004553">
    <property type="term" value="F:hydrolase activity, hydrolyzing O-glycosyl compounds"/>
    <property type="evidence" value="ECO:0007669"/>
    <property type="project" value="InterPro"/>
</dbReference>
<dbReference type="Pfam" id="PF02836">
    <property type="entry name" value="Glyco_hydro_2_C"/>
    <property type="match status" value="1"/>
</dbReference>